<keyword evidence="3 8" id="KW-0812">Transmembrane</keyword>
<evidence type="ECO:0000256" key="1">
    <source>
        <dbReference type="ARBA" id="ARBA00004651"/>
    </source>
</evidence>
<keyword evidence="4 8" id="KW-1133">Transmembrane helix</keyword>
<keyword evidence="7" id="KW-0325">Glycoprotein</keyword>
<evidence type="ECO:0000256" key="3">
    <source>
        <dbReference type="ARBA" id="ARBA00022692"/>
    </source>
</evidence>
<dbReference type="InterPro" id="IPR052192">
    <property type="entry name" value="Insect_Ionotropic_Sensory_Rcpt"/>
</dbReference>
<name>A0A9N9WQN6_9DIPT</name>
<evidence type="ECO:0000313" key="10">
    <source>
        <dbReference type="Proteomes" id="UP001153620"/>
    </source>
</evidence>
<comment type="subcellular location">
    <subcellularLocation>
        <location evidence="1">Cell membrane</location>
        <topology evidence="1">Multi-pass membrane protein</topology>
    </subcellularLocation>
</comment>
<evidence type="ECO:0008006" key="11">
    <source>
        <dbReference type="Google" id="ProtNLM"/>
    </source>
</evidence>
<feature type="transmembrane region" description="Helical" evidence="8">
    <location>
        <begin position="223"/>
        <end position="242"/>
    </location>
</feature>
<evidence type="ECO:0000313" key="9">
    <source>
        <dbReference type="EMBL" id="CAG9805187.1"/>
    </source>
</evidence>
<evidence type="ECO:0000256" key="5">
    <source>
        <dbReference type="ARBA" id="ARBA00023136"/>
    </source>
</evidence>
<reference evidence="9" key="1">
    <citation type="submission" date="2022-01" db="EMBL/GenBank/DDBJ databases">
        <authorList>
            <person name="King R."/>
        </authorList>
    </citation>
    <scope>NUCLEOTIDE SEQUENCE</scope>
</reference>
<dbReference type="EMBL" id="OU895878">
    <property type="protein sequence ID" value="CAG9805187.1"/>
    <property type="molecule type" value="Genomic_DNA"/>
</dbReference>
<evidence type="ECO:0000256" key="7">
    <source>
        <dbReference type="ARBA" id="ARBA00023180"/>
    </source>
</evidence>
<gene>
    <name evidence="9" type="ORF">CHIRRI_LOCUS8064</name>
</gene>
<dbReference type="PANTHER" id="PTHR42643:SF24">
    <property type="entry name" value="IONOTROPIC RECEPTOR 60A"/>
    <property type="match status" value="1"/>
</dbReference>
<feature type="transmembrane region" description="Helical" evidence="8">
    <location>
        <begin position="466"/>
        <end position="490"/>
    </location>
</feature>
<organism evidence="9 10">
    <name type="scientific">Chironomus riparius</name>
    <dbReference type="NCBI Taxonomy" id="315576"/>
    <lineage>
        <taxon>Eukaryota</taxon>
        <taxon>Metazoa</taxon>
        <taxon>Ecdysozoa</taxon>
        <taxon>Arthropoda</taxon>
        <taxon>Hexapoda</taxon>
        <taxon>Insecta</taxon>
        <taxon>Pterygota</taxon>
        <taxon>Neoptera</taxon>
        <taxon>Endopterygota</taxon>
        <taxon>Diptera</taxon>
        <taxon>Nematocera</taxon>
        <taxon>Chironomoidea</taxon>
        <taxon>Chironomidae</taxon>
        <taxon>Chironominae</taxon>
        <taxon>Chironomus</taxon>
    </lineage>
</organism>
<feature type="transmembrane region" description="Helical" evidence="8">
    <location>
        <begin position="254"/>
        <end position="270"/>
    </location>
</feature>
<evidence type="ECO:0000256" key="2">
    <source>
        <dbReference type="ARBA" id="ARBA00022475"/>
    </source>
</evidence>
<keyword evidence="2" id="KW-1003">Cell membrane</keyword>
<dbReference type="AlphaFoldDB" id="A0A9N9WQN6"/>
<feature type="transmembrane region" description="Helical" evidence="8">
    <location>
        <begin position="276"/>
        <end position="296"/>
    </location>
</feature>
<dbReference type="OrthoDB" id="8195814at2759"/>
<dbReference type="Proteomes" id="UP001153620">
    <property type="component" value="Chromosome 2"/>
</dbReference>
<dbReference type="PANTHER" id="PTHR42643">
    <property type="entry name" value="IONOTROPIC RECEPTOR 20A-RELATED"/>
    <property type="match status" value="1"/>
</dbReference>
<keyword evidence="5 8" id="KW-0472">Membrane</keyword>
<keyword evidence="6" id="KW-0675">Receptor</keyword>
<evidence type="ECO:0000256" key="6">
    <source>
        <dbReference type="ARBA" id="ARBA00023170"/>
    </source>
</evidence>
<sequence>MDKNLRSAAVVIVPFDKFGITYAESLINHNSKSTVFQHTAKVLVIVPKEVMIRDRFQGLKKLMTLGFLNVISVHETAAHDIRFETYLNLNLEPSQELNDFDTNLIIPDKLIQMTAVRYQIVVYHQIPRLVFINGLPKTPLMHFITAVLKIQNAAVDYIILKDYKLIYDYWKERKMDLTLNTVIKTNSPLPKLLTYEVNHYCALVPLPPKISVVQLIFIDPFDGLTWMFFVLTLACSVAVWLIFRGHGAVDSPWLLGYGMFVMFIGQGVDFSHKNRLVLTILLQLIIVMVWILSNAYEGVITSFMIKPIHENRLETFDDLFASDFEIITDQVFGRAIKTSMAYSMLKHRLNLSGNQIRNELNDELQRQHYAFIMNCDLTDILINVVFGTGKRVSDSYYLLPQKFFMHYEQLEASYLNPFIERLQYYMDLSFQAGLMHIWRIFTPETRVFEGTHPSTQKLIYLKLKDLAIVFYILIVGCVISTVLFFIEIFFHDILVEIKLGYIARNLKSRVHHMAYKKTKQQKHPKYQKGALYYIIHRRKRVKRLKLKKLKIRRIYVQPRFPMD</sequence>
<keyword evidence="10" id="KW-1185">Reference proteome</keyword>
<reference evidence="9" key="2">
    <citation type="submission" date="2022-10" db="EMBL/GenBank/DDBJ databases">
        <authorList>
            <consortium name="ENA_rothamsted_submissions"/>
            <consortium name="culmorum"/>
            <person name="King R."/>
        </authorList>
    </citation>
    <scope>NUCLEOTIDE SEQUENCE</scope>
</reference>
<proteinExistence type="predicted"/>
<evidence type="ECO:0000256" key="4">
    <source>
        <dbReference type="ARBA" id="ARBA00022989"/>
    </source>
</evidence>
<protein>
    <recommendedName>
        <fullName evidence="11">Ionotropic receptor</fullName>
    </recommendedName>
</protein>
<accession>A0A9N9WQN6</accession>
<dbReference type="GO" id="GO:0005886">
    <property type="term" value="C:plasma membrane"/>
    <property type="evidence" value="ECO:0007669"/>
    <property type="project" value="UniProtKB-SubCell"/>
</dbReference>
<evidence type="ECO:0000256" key="8">
    <source>
        <dbReference type="SAM" id="Phobius"/>
    </source>
</evidence>